<evidence type="ECO:0000313" key="2">
    <source>
        <dbReference type="EMBL" id="MBC4017003.1"/>
    </source>
</evidence>
<organism evidence="2 3">
    <name type="scientific">Siccirubricoccus deserti</name>
    <dbReference type="NCBI Taxonomy" id="2013562"/>
    <lineage>
        <taxon>Bacteria</taxon>
        <taxon>Pseudomonadati</taxon>
        <taxon>Pseudomonadota</taxon>
        <taxon>Alphaproteobacteria</taxon>
        <taxon>Acetobacterales</taxon>
        <taxon>Roseomonadaceae</taxon>
        <taxon>Siccirubricoccus</taxon>
    </lineage>
</organism>
<dbReference type="AlphaFoldDB" id="A0A9X0R188"/>
<proteinExistence type="predicted"/>
<evidence type="ECO:0000313" key="3">
    <source>
        <dbReference type="Proteomes" id="UP000600101"/>
    </source>
</evidence>
<dbReference type="RefSeq" id="WP_186771769.1">
    <property type="nucleotide sequence ID" value="NZ_JACOMF010000021.1"/>
</dbReference>
<dbReference type="Pfam" id="PF07963">
    <property type="entry name" value="N_methyl"/>
    <property type="match status" value="1"/>
</dbReference>
<protein>
    <submittedName>
        <fullName evidence="2">Prepilin-type N-terminal cleavage/methylation domain-containing protein</fullName>
    </submittedName>
</protein>
<dbReference type="Proteomes" id="UP000600101">
    <property type="component" value="Unassembled WGS sequence"/>
</dbReference>
<keyword evidence="3" id="KW-1185">Reference proteome</keyword>
<dbReference type="InterPro" id="IPR012902">
    <property type="entry name" value="N_methyl_site"/>
</dbReference>
<sequence length="177" mass="19006">MLMATGVPEAALRWLRDAIRAARRPPARAGGFTLVEVLIAFVIAFLALGALARAGADGLRSLHGASRYEEALARARSRLAIALHGAPLLPGDHQGDDGSGFRWRVLVTPADGPVVRPLGERGPRRLMRVQTTLYAVSVRVWWTEGGGTEGPRREVRLDTLHVASSLLPRGGPPETGR</sequence>
<feature type="transmembrane region" description="Helical" evidence="1">
    <location>
        <begin position="32"/>
        <end position="52"/>
    </location>
</feature>
<keyword evidence="1" id="KW-1133">Transmembrane helix</keyword>
<keyword evidence="1" id="KW-0812">Transmembrane</keyword>
<dbReference type="EMBL" id="JACOMF010000021">
    <property type="protein sequence ID" value="MBC4017003.1"/>
    <property type="molecule type" value="Genomic_DNA"/>
</dbReference>
<comment type="caution">
    <text evidence="2">The sequence shown here is derived from an EMBL/GenBank/DDBJ whole genome shotgun (WGS) entry which is preliminary data.</text>
</comment>
<evidence type="ECO:0000256" key="1">
    <source>
        <dbReference type="SAM" id="Phobius"/>
    </source>
</evidence>
<reference evidence="2" key="1">
    <citation type="submission" date="2020-08" db="EMBL/GenBank/DDBJ databases">
        <authorList>
            <person name="Hu Y."/>
            <person name="Nguyen S.V."/>
            <person name="Li F."/>
            <person name="Fanning S."/>
        </authorList>
    </citation>
    <scope>NUCLEOTIDE SEQUENCE</scope>
    <source>
        <strain evidence="2">SYSU D8009</strain>
    </source>
</reference>
<name>A0A9X0R188_9PROT</name>
<gene>
    <name evidence="2" type="ORF">H7965_16935</name>
</gene>
<keyword evidence="1" id="KW-0472">Membrane</keyword>
<dbReference type="PROSITE" id="PS00409">
    <property type="entry name" value="PROKAR_NTER_METHYL"/>
    <property type="match status" value="1"/>
</dbReference>
<accession>A0A9X0R188</accession>